<dbReference type="InterPro" id="IPR049704">
    <property type="entry name" value="Aminotrans_3_PPA_site"/>
</dbReference>
<dbReference type="InterPro" id="IPR015422">
    <property type="entry name" value="PyrdxlP-dep_Trfase_small"/>
</dbReference>
<dbReference type="EC" id="5.4.3.8" evidence="7"/>
<dbReference type="EMBL" id="SLWO01000001">
    <property type="protein sequence ID" value="TCO30641.1"/>
    <property type="molecule type" value="Genomic_DNA"/>
</dbReference>
<evidence type="ECO:0000256" key="1">
    <source>
        <dbReference type="ARBA" id="ARBA00001933"/>
    </source>
</evidence>
<dbReference type="GO" id="GO:0030170">
    <property type="term" value="F:pyridoxal phosphate binding"/>
    <property type="evidence" value="ECO:0007669"/>
    <property type="project" value="InterPro"/>
</dbReference>
<dbReference type="Pfam" id="PF00202">
    <property type="entry name" value="Aminotran_3"/>
    <property type="match status" value="1"/>
</dbReference>
<evidence type="ECO:0000256" key="5">
    <source>
        <dbReference type="ARBA" id="ARBA00023235"/>
    </source>
</evidence>
<dbReference type="PANTHER" id="PTHR43713">
    <property type="entry name" value="GLUTAMATE-1-SEMIALDEHYDE 2,1-AMINOMUTASE"/>
    <property type="match status" value="1"/>
</dbReference>
<keyword evidence="6 7" id="KW-0627">Porphyrin biosynthesis</keyword>
<dbReference type="NCBIfam" id="NF000818">
    <property type="entry name" value="PRK00062.1"/>
    <property type="match status" value="1"/>
</dbReference>
<sequence length="472" mass="51715">MAIYSDFSLLAFSLIKMLDSLKKMFSGNEADIPVNTGSKPDISRVKSAELYEKSKTYFPGGVNSPVRAFKSVYGTPLFIEKGDGCYIWDADGNQFIDFCGSWGPLILGHNHPKIREKVTEVMQNGMSFGAPTALENELAELIIKNNRFVEKIRFTSSGTEAVMSAIRLARGFTGRDKIIKFEGCYHGHSDSLLVKAGSGLVTFGETSSAGVPKSFAEETIVIPLNDKNAIEQAFHQFKDQVAAVIIEGIPANNGLIMQDEEYIKFLRKICTDNKSLLIFDEVITGFRVGFEGAAAHYGIIPDIVTYGKIIGGGLPVGMYGASAEIMGHISPDGGVYQAGTLSGNPVAMAAGIATLTELNRSGFYKDLNTKTQDFVASIQRFATARNYKFKVFTVGSIFWFAFTEKDKIQSADDIDAGSMEKFKIMHRELLNRGIYLGPSGYEVGFVSSAHTKIELEKAKRAIFEALDLVFKK</sequence>
<organism evidence="9 10">
    <name type="scientific">Pedobacter psychrotolerans</name>
    <dbReference type="NCBI Taxonomy" id="1843235"/>
    <lineage>
        <taxon>Bacteria</taxon>
        <taxon>Pseudomonadati</taxon>
        <taxon>Bacteroidota</taxon>
        <taxon>Sphingobacteriia</taxon>
        <taxon>Sphingobacteriales</taxon>
        <taxon>Sphingobacteriaceae</taxon>
        <taxon>Pedobacter</taxon>
    </lineage>
</organism>
<accession>A0A4R2HPU2</accession>
<dbReference type="UniPathway" id="UPA00251">
    <property type="reaction ID" value="UER00317"/>
</dbReference>
<comment type="catalytic activity">
    <reaction evidence="7">
        <text>(S)-4-amino-5-oxopentanoate = 5-aminolevulinate</text>
        <dbReference type="Rhea" id="RHEA:14265"/>
        <dbReference type="ChEBI" id="CHEBI:57501"/>
        <dbReference type="ChEBI" id="CHEBI:356416"/>
        <dbReference type="EC" id="5.4.3.8"/>
    </reaction>
</comment>
<dbReference type="AlphaFoldDB" id="A0A4R2HPU2"/>
<keyword evidence="7" id="KW-0963">Cytoplasm</keyword>
<dbReference type="Gene3D" id="3.40.640.10">
    <property type="entry name" value="Type I PLP-dependent aspartate aminotransferase-like (Major domain)"/>
    <property type="match status" value="1"/>
</dbReference>
<dbReference type="PANTHER" id="PTHR43713:SF3">
    <property type="entry name" value="GLUTAMATE-1-SEMIALDEHYDE 2,1-AMINOMUTASE 1, CHLOROPLASTIC-RELATED"/>
    <property type="match status" value="1"/>
</dbReference>
<dbReference type="GO" id="GO:0042286">
    <property type="term" value="F:glutamate-1-semialdehyde 2,1-aminomutase activity"/>
    <property type="evidence" value="ECO:0007669"/>
    <property type="project" value="UniProtKB-UniRule"/>
</dbReference>
<dbReference type="GO" id="GO:0005737">
    <property type="term" value="C:cytoplasm"/>
    <property type="evidence" value="ECO:0007669"/>
    <property type="project" value="UniProtKB-SubCell"/>
</dbReference>
<comment type="caution">
    <text evidence="9">The sequence shown here is derived from an EMBL/GenBank/DDBJ whole genome shotgun (WGS) entry which is preliminary data.</text>
</comment>
<feature type="modified residue" description="N6-(pyridoxal phosphate)lysine" evidence="7">
    <location>
        <position position="308"/>
    </location>
</feature>
<evidence type="ECO:0000256" key="4">
    <source>
        <dbReference type="ARBA" id="ARBA00022898"/>
    </source>
</evidence>
<reference evidence="8" key="1">
    <citation type="journal article" date="2014" name="Int. J. Syst. Evol. Microbiol.">
        <title>Complete genome of a new Firmicutes species belonging to the dominant human colonic microbiota ('Ruminococcus bicirculans') reveals two chromosomes and a selective capacity to utilize plant glucans.</title>
        <authorList>
            <consortium name="NISC Comparative Sequencing Program"/>
            <person name="Wegmann U."/>
            <person name="Louis P."/>
            <person name="Goesmann A."/>
            <person name="Henrissat B."/>
            <person name="Duncan S.H."/>
            <person name="Flint H.J."/>
        </authorList>
    </citation>
    <scope>NUCLEOTIDE SEQUENCE</scope>
    <source>
        <strain evidence="8">CGMCC 1.15644</strain>
    </source>
</reference>
<comment type="pathway">
    <text evidence="2">Porphyrin-containing compound metabolism; protoporphyrin-IX biosynthesis; 5-aminolevulinate from L-glutamyl-tRNA(Glu): step 2/2.</text>
</comment>
<name>A0A4R2HPU2_9SPHI</name>
<comment type="subcellular location">
    <subcellularLocation>
        <location evidence="7">Cytoplasm</location>
    </subcellularLocation>
</comment>
<dbReference type="GO" id="GO:0006782">
    <property type="term" value="P:protoporphyrinogen IX biosynthetic process"/>
    <property type="evidence" value="ECO:0007669"/>
    <property type="project" value="UniProtKB-UniRule"/>
</dbReference>
<proteinExistence type="inferred from homology"/>
<dbReference type="NCBIfam" id="TIGR00713">
    <property type="entry name" value="hemL"/>
    <property type="match status" value="1"/>
</dbReference>
<dbReference type="InterPro" id="IPR015424">
    <property type="entry name" value="PyrdxlP-dep_Trfase"/>
</dbReference>
<evidence type="ECO:0000313" key="9">
    <source>
        <dbReference type="EMBL" id="TCO30641.1"/>
    </source>
</evidence>
<reference evidence="9 10" key="3">
    <citation type="submission" date="2019-03" db="EMBL/GenBank/DDBJ databases">
        <title>Genomic Encyclopedia of Type Strains, Phase IV (KMG-IV): sequencing the most valuable type-strain genomes for metagenomic binning, comparative biology and taxonomic classification.</title>
        <authorList>
            <person name="Goeker M."/>
        </authorList>
    </citation>
    <scope>NUCLEOTIDE SEQUENCE [LARGE SCALE GENOMIC DNA]</scope>
    <source>
        <strain evidence="9 10">DSM 103236</strain>
    </source>
</reference>
<dbReference type="Proteomes" id="UP000295684">
    <property type="component" value="Unassembled WGS sequence"/>
</dbReference>
<reference evidence="8" key="4">
    <citation type="submission" date="2024-05" db="EMBL/GenBank/DDBJ databases">
        <authorList>
            <person name="Sun Q."/>
            <person name="Zhou Y."/>
        </authorList>
    </citation>
    <scope>NUCLEOTIDE SEQUENCE</scope>
    <source>
        <strain evidence="8">CGMCC 1.15644</strain>
    </source>
</reference>
<dbReference type="HAMAP" id="MF_00375">
    <property type="entry name" value="HemL_aminotrans_3"/>
    <property type="match status" value="1"/>
</dbReference>
<evidence type="ECO:0000256" key="2">
    <source>
        <dbReference type="ARBA" id="ARBA00004819"/>
    </source>
</evidence>
<dbReference type="CDD" id="cd00610">
    <property type="entry name" value="OAT_like"/>
    <property type="match status" value="1"/>
</dbReference>
<keyword evidence="5 7" id="KW-0413">Isomerase</keyword>
<dbReference type="SUPFAM" id="SSF53383">
    <property type="entry name" value="PLP-dependent transferases"/>
    <property type="match status" value="1"/>
</dbReference>
<dbReference type="InterPro" id="IPR015421">
    <property type="entry name" value="PyrdxlP-dep_Trfase_major"/>
</dbReference>
<dbReference type="InterPro" id="IPR004639">
    <property type="entry name" value="4pyrrol_synth_GluAld_NH2Trfase"/>
</dbReference>
<dbReference type="FunFam" id="3.40.640.10:FF:000021">
    <property type="entry name" value="Glutamate-1-semialdehyde 2,1-aminomutase"/>
    <property type="match status" value="1"/>
</dbReference>
<reference evidence="11" key="2">
    <citation type="journal article" date="2019" name="Int. J. Syst. Evol. Microbiol.">
        <title>The Global Catalogue of Microorganisms (GCM) 10K type strain sequencing project: providing services to taxonomists for standard genome sequencing and annotation.</title>
        <authorList>
            <consortium name="The Broad Institute Genomics Platform"/>
            <consortium name="The Broad Institute Genome Sequencing Center for Infectious Disease"/>
            <person name="Wu L."/>
            <person name="Ma J."/>
        </authorList>
    </citation>
    <scope>NUCLEOTIDE SEQUENCE [LARGE SCALE GENOMIC DNA]</scope>
    <source>
        <strain evidence="11">CGMCC 1.15644</strain>
    </source>
</reference>
<dbReference type="EMBL" id="BMJO01000008">
    <property type="protein sequence ID" value="GGE68672.1"/>
    <property type="molecule type" value="Genomic_DNA"/>
</dbReference>
<evidence type="ECO:0000313" key="11">
    <source>
        <dbReference type="Proteomes" id="UP000622648"/>
    </source>
</evidence>
<evidence type="ECO:0000313" key="8">
    <source>
        <dbReference type="EMBL" id="GGE68672.1"/>
    </source>
</evidence>
<evidence type="ECO:0000256" key="6">
    <source>
        <dbReference type="ARBA" id="ARBA00023244"/>
    </source>
</evidence>
<dbReference type="Gene3D" id="3.90.1150.10">
    <property type="entry name" value="Aspartate Aminotransferase, domain 1"/>
    <property type="match status" value="1"/>
</dbReference>
<protein>
    <recommendedName>
        <fullName evidence="7">Glutamate-1-semialdehyde 2,1-aminomutase</fullName>
        <shortName evidence="7">GSA</shortName>
        <ecNumber evidence="7">5.4.3.8</ecNumber>
    </recommendedName>
    <alternativeName>
        <fullName evidence="7">Glutamate-1-semialdehyde aminotransferase</fullName>
        <shortName evidence="7">GSA-AT</shortName>
    </alternativeName>
</protein>
<dbReference type="GO" id="GO:0008483">
    <property type="term" value="F:transaminase activity"/>
    <property type="evidence" value="ECO:0007669"/>
    <property type="project" value="InterPro"/>
</dbReference>
<dbReference type="InterPro" id="IPR005814">
    <property type="entry name" value="Aminotrans_3"/>
</dbReference>
<comment type="cofactor">
    <cofactor evidence="1 7">
        <name>pyridoxal 5'-phosphate</name>
        <dbReference type="ChEBI" id="CHEBI:597326"/>
    </cofactor>
</comment>
<keyword evidence="11" id="KW-1185">Reference proteome</keyword>
<comment type="subunit">
    <text evidence="7">Homodimer.</text>
</comment>
<comment type="similarity">
    <text evidence="3 7">Belongs to the class-III pyridoxal-phosphate-dependent aminotransferase family. HemL subfamily.</text>
</comment>
<gene>
    <name evidence="7 8" type="primary">hemL</name>
    <name evidence="9" type="ORF">EV200_10173</name>
    <name evidence="8" type="ORF">GCM10011413_39150</name>
</gene>
<evidence type="ECO:0000256" key="7">
    <source>
        <dbReference type="HAMAP-Rule" id="MF_00375"/>
    </source>
</evidence>
<evidence type="ECO:0000256" key="3">
    <source>
        <dbReference type="ARBA" id="ARBA00008981"/>
    </source>
</evidence>
<evidence type="ECO:0000313" key="10">
    <source>
        <dbReference type="Proteomes" id="UP000295684"/>
    </source>
</evidence>
<dbReference type="PROSITE" id="PS00600">
    <property type="entry name" value="AA_TRANSFER_CLASS_3"/>
    <property type="match status" value="1"/>
</dbReference>
<dbReference type="Proteomes" id="UP000622648">
    <property type="component" value="Unassembled WGS sequence"/>
</dbReference>
<keyword evidence="4 7" id="KW-0663">Pyridoxal phosphate</keyword>